<name>A0ABN6I5B9_9HELI</name>
<keyword evidence="2" id="KW-1185">Reference proteome</keyword>
<protein>
    <recommendedName>
        <fullName evidence="3">WXG100 family type VII secretion target</fullName>
    </recommendedName>
</protein>
<dbReference type="SUPFAM" id="SSF158414">
    <property type="entry name" value="HP0062-like"/>
    <property type="match status" value="1"/>
</dbReference>
<dbReference type="Proteomes" id="UP000826775">
    <property type="component" value="Chromosome"/>
</dbReference>
<proteinExistence type="predicted"/>
<accession>A0ABN6I5B9</accession>
<evidence type="ECO:0008006" key="3">
    <source>
        <dbReference type="Google" id="ProtNLM"/>
    </source>
</evidence>
<evidence type="ECO:0000313" key="1">
    <source>
        <dbReference type="EMBL" id="BCZ18187.1"/>
    </source>
</evidence>
<sequence length="89" mass="10653">MAQAVMDPDEAEDFTNHLQQFMDDLNEMVRSLNGHFRALGDTWADTKYLEFEEVLKELEGFLKHFDEQAEEQVRWLRRKIEETRTYLGV</sequence>
<dbReference type="RefSeq" id="WP_221279421.1">
    <property type="nucleotide sequence ID" value="NZ_AP024814.1"/>
</dbReference>
<dbReference type="Gene3D" id="1.10.287.850">
    <property type="entry name" value="HP0062-like domain"/>
    <property type="match status" value="1"/>
</dbReference>
<dbReference type="InterPro" id="IPR029013">
    <property type="entry name" value="HP0062-like_sf"/>
</dbReference>
<evidence type="ECO:0000313" key="2">
    <source>
        <dbReference type="Proteomes" id="UP000826775"/>
    </source>
</evidence>
<gene>
    <name evidence="1" type="ORF">NHP190003_14690</name>
</gene>
<organism evidence="1 2">
    <name type="scientific">Helicobacter gastrocanis</name>
    <dbReference type="NCBI Taxonomy" id="2849641"/>
    <lineage>
        <taxon>Bacteria</taxon>
        <taxon>Pseudomonadati</taxon>
        <taxon>Campylobacterota</taxon>
        <taxon>Epsilonproteobacteria</taxon>
        <taxon>Campylobacterales</taxon>
        <taxon>Helicobacteraceae</taxon>
        <taxon>Helicobacter</taxon>
    </lineage>
</organism>
<dbReference type="EMBL" id="AP024814">
    <property type="protein sequence ID" value="BCZ18187.1"/>
    <property type="molecule type" value="Genomic_DNA"/>
</dbReference>
<reference evidence="1 2" key="1">
    <citation type="submission" date="2021-07" db="EMBL/GenBank/DDBJ databases">
        <title>Novel Helicobacter sp. Isolated from a dog.</title>
        <authorList>
            <person name="Rimbara E."/>
            <person name="Suzuki M."/>
        </authorList>
    </citation>
    <scope>NUCLEOTIDE SEQUENCE [LARGE SCALE GENOMIC DNA]</scope>
    <source>
        <strain evidence="2">NHP19-003</strain>
    </source>
</reference>